<keyword evidence="2" id="KW-1185">Reference proteome</keyword>
<protein>
    <recommendedName>
        <fullName evidence="3">ATP-binding protein</fullName>
    </recommendedName>
</protein>
<dbReference type="Proteomes" id="UP001501222">
    <property type="component" value="Unassembled WGS sequence"/>
</dbReference>
<accession>A0ABP6VN05</accession>
<evidence type="ECO:0000313" key="2">
    <source>
        <dbReference type="Proteomes" id="UP001501222"/>
    </source>
</evidence>
<reference evidence="2" key="1">
    <citation type="journal article" date="2019" name="Int. J. Syst. Evol. Microbiol.">
        <title>The Global Catalogue of Microorganisms (GCM) 10K type strain sequencing project: providing services to taxonomists for standard genome sequencing and annotation.</title>
        <authorList>
            <consortium name="The Broad Institute Genomics Platform"/>
            <consortium name="The Broad Institute Genome Sequencing Center for Infectious Disease"/>
            <person name="Wu L."/>
            <person name="Ma J."/>
        </authorList>
    </citation>
    <scope>NUCLEOTIDE SEQUENCE [LARGE SCALE GENOMIC DNA]</scope>
    <source>
        <strain evidence="2">JCM 16928</strain>
    </source>
</reference>
<name>A0ABP6VN05_9ACTN</name>
<comment type="caution">
    <text evidence="1">The sequence shown here is derived from an EMBL/GenBank/DDBJ whole genome shotgun (WGS) entry which is preliminary data.</text>
</comment>
<dbReference type="RefSeq" id="WP_344835914.1">
    <property type="nucleotide sequence ID" value="NZ_BAABAA010000001.1"/>
</dbReference>
<dbReference type="EMBL" id="BAABAA010000001">
    <property type="protein sequence ID" value="GAA3536732.1"/>
    <property type="molecule type" value="Genomic_DNA"/>
</dbReference>
<organism evidence="1 2">
    <name type="scientific">Kribbella ginsengisoli</name>
    <dbReference type="NCBI Taxonomy" id="363865"/>
    <lineage>
        <taxon>Bacteria</taxon>
        <taxon>Bacillati</taxon>
        <taxon>Actinomycetota</taxon>
        <taxon>Actinomycetes</taxon>
        <taxon>Propionibacteriales</taxon>
        <taxon>Kribbellaceae</taxon>
        <taxon>Kribbella</taxon>
    </lineage>
</organism>
<gene>
    <name evidence="1" type="ORF">GCM10022235_00230</name>
</gene>
<evidence type="ECO:0008006" key="3">
    <source>
        <dbReference type="Google" id="ProtNLM"/>
    </source>
</evidence>
<sequence>MVIRLIADGDLTVSVAESWLEALSADRPAAALLDLSGCRSIHSGAGWRIGNALRRFDGPAGYCEVIARAPANLGDDKWWYRNFTRSGLGYAIGRYAAGVTSTSGTDVTRPIREYYERIVEQEGGRNHGLYGLAAIRGLIPSEEDFNSIFRGWISEWLLSHQQSAMPDILLLCWEAVTNLIDHSGKAPLPPSTRTFGSVSVRWYTPPELESAHGRYAHWLAATRRSAANRTLRGYLTIVVTDDGVGIAARQSQDPAIYRGDPQLERAAVLSALADGGTIKTTALDSTIRGRPGSGFTNIASSLRHLGAWALLRTGRHAFEFDGSRPDSAAFELSEAHLAYMPGTCLEVTVPVPEAGEVWAPPDTLPIELPSDRL</sequence>
<evidence type="ECO:0000313" key="1">
    <source>
        <dbReference type="EMBL" id="GAA3536732.1"/>
    </source>
</evidence>
<proteinExistence type="predicted"/>